<dbReference type="InParanoid" id="E9H2A5"/>
<accession>E9H2A5</accession>
<evidence type="ECO:0000313" key="1">
    <source>
        <dbReference type="EMBL" id="EFX74178.1"/>
    </source>
</evidence>
<dbReference type="AlphaFoldDB" id="E9H2A5"/>
<protein>
    <submittedName>
        <fullName evidence="1">Uncharacterized protein</fullName>
    </submittedName>
</protein>
<name>E9H2A5_DAPPU</name>
<dbReference type="KEGG" id="dpx:DAPPUDRAFT_324632"/>
<proteinExistence type="predicted"/>
<evidence type="ECO:0000313" key="2">
    <source>
        <dbReference type="Proteomes" id="UP000000305"/>
    </source>
</evidence>
<keyword evidence="2" id="KW-1185">Reference proteome</keyword>
<dbReference type="EMBL" id="GL732585">
    <property type="protein sequence ID" value="EFX74178.1"/>
    <property type="molecule type" value="Genomic_DNA"/>
</dbReference>
<reference evidence="1 2" key="1">
    <citation type="journal article" date="2011" name="Science">
        <title>The ecoresponsive genome of Daphnia pulex.</title>
        <authorList>
            <person name="Colbourne J.K."/>
            <person name="Pfrender M.E."/>
            <person name="Gilbert D."/>
            <person name="Thomas W.K."/>
            <person name="Tucker A."/>
            <person name="Oakley T.H."/>
            <person name="Tokishita S."/>
            <person name="Aerts A."/>
            <person name="Arnold G.J."/>
            <person name="Basu M.K."/>
            <person name="Bauer D.J."/>
            <person name="Caceres C.E."/>
            <person name="Carmel L."/>
            <person name="Casola C."/>
            <person name="Choi J.H."/>
            <person name="Detter J.C."/>
            <person name="Dong Q."/>
            <person name="Dusheyko S."/>
            <person name="Eads B.D."/>
            <person name="Frohlich T."/>
            <person name="Geiler-Samerotte K.A."/>
            <person name="Gerlach D."/>
            <person name="Hatcher P."/>
            <person name="Jogdeo S."/>
            <person name="Krijgsveld J."/>
            <person name="Kriventseva E.V."/>
            <person name="Kultz D."/>
            <person name="Laforsch C."/>
            <person name="Lindquist E."/>
            <person name="Lopez J."/>
            <person name="Manak J.R."/>
            <person name="Muller J."/>
            <person name="Pangilinan J."/>
            <person name="Patwardhan R.P."/>
            <person name="Pitluck S."/>
            <person name="Pritham E.J."/>
            <person name="Rechtsteiner A."/>
            <person name="Rho M."/>
            <person name="Rogozin I.B."/>
            <person name="Sakarya O."/>
            <person name="Salamov A."/>
            <person name="Schaack S."/>
            <person name="Shapiro H."/>
            <person name="Shiga Y."/>
            <person name="Skalitzky C."/>
            <person name="Smith Z."/>
            <person name="Souvorov A."/>
            <person name="Sung W."/>
            <person name="Tang Z."/>
            <person name="Tsuchiya D."/>
            <person name="Tu H."/>
            <person name="Vos H."/>
            <person name="Wang M."/>
            <person name="Wolf Y.I."/>
            <person name="Yamagata H."/>
            <person name="Yamada T."/>
            <person name="Ye Y."/>
            <person name="Shaw J.R."/>
            <person name="Andrews J."/>
            <person name="Crease T.J."/>
            <person name="Tang H."/>
            <person name="Lucas S.M."/>
            <person name="Robertson H.M."/>
            <person name="Bork P."/>
            <person name="Koonin E.V."/>
            <person name="Zdobnov E.M."/>
            <person name="Grigoriev I.V."/>
            <person name="Lynch M."/>
            <person name="Boore J.L."/>
        </authorList>
    </citation>
    <scope>NUCLEOTIDE SEQUENCE [LARGE SCALE GENOMIC DNA]</scope>
</reference>
<dbReference type="Proteomes" id="UP000000305">
    <property type="component" value="Unassembled WGS sequence"/>
</dbReference>
<organism evidence="1 2">
    <name type="scientific">Daphnia pulex</name>
    <name type="common">Water flea</name>
    <dbReference type="NCBI Taxonomy" id="6669"/>
    <lineage>
        <taxon>Eukaryota</taxon>
        <taxon>Metazoa</taxon>
        <taxon>Ecdysozoa</taxon>
        <taxon>Arthropoda</taxon>
        <taxon>Crustacea</taxon>
        <taxon>Branchiopoda</taxon>
        <taxon>Diplostraca</taxon>
        <taxon>Cladocera</taxon>
        <taxon>Anomopoda</taxon>
        <taxon>Daphniidae</taxon>
        <taxon>Daphnia</taxon>
    </lineage>
</organism>
<sequence length="82" mass="8471">MGYTVLTSSDMSLTPSPSNTVALRVHPITGAQSMIQTVAAPIALLVTNPVAPPIELTQPILTSAVTLSLPTANQECQEPGSE</sequence>
<dbReference type="HOGENOM" id="CLU_2560618_0_0_1"/>
<gene>
    <name evidence="1" type="ORF">DAPPUDRAFT_324632</name>
</gene>